<dbReference type="InterPro" id="IPR002509">
    <property type="entry name" value="NODB_dom"/>
</dbReference>
<dbReference type="EMBL" id="JAQQCL010000060">
    <property type="protein sequence ID" value="MFM0721878.1"/>
    <property type="molecule type" value="Genomic_DNA"/>
</dbReference>
<dbReference type="SUPFAM" id="SSF88713">
    <property type="entry name" value="Glycoside hydrolase/deacetylase"/>
    <property type="match status" value="1"/>
</dbReference>
<evidence type="ECO:0000256" key="2">
    <source>
        <dbReference type="ARBA" id="ARBA00022801"/>
    </source>
</evidence>
<dbReference type="RefSeq" id="WP_408150634.1">
    <property type="nucleotide sequence ID" value="NZ_JAQQCL010000060.1"/>
</dbReference>
<proteinExistence type="predicted"/>
<reference evidence="4 5" key="1">
    <citation type="journal article" date="2024" name="Chem. Sci.">
        <title>Discovery of megapolipeptins by genome mining of a Burkholderiales bacteria collection.</title>
        <authorList>
            <person name="Paulo B.S."/>
            <person name="Recchia M.J.J."/>
            <person name="Lee S."/>
            <person name="Fergusson C.H."/>
            <person name="Romanowski S.B."/>
            <person name="Hernandez A."/>
            <person name="Krull N."/>
            <person name="Liu D.Y."/>
            <person name="Cavanagh H."/>
            <person name="Bos A."/>
            <person name="Gray C.A."/>
            <person name="Murphy B.T."/>
            <person name="Linington R.G."/>
            <person name="Eustaquio A.S."/>
        </authorList>
    </citation>
    <scope>NUCLEOTIDE SEQUENCE [LARGE SCALE GENOMIC DNA]</scope>
    <source>
        <strain evidence="4 5">RL17-350-BIC-E</strain>
    </source>
</reference>
<evidence type="ECO:0000313" key="4">
    <source>
        <dbReference type="EMBL" id="MFM0721878.1"/>
    </source>
</evidence>
<dbReference type="Gene3D" id="3.20.20.370">
    <property type="entry name" value="Glycoside hydrolase/deacetylase"/>
    <property type="match status" value="1"/>
</dbReference>
<evidence type="ECO:0000259" key="3">
    <source>
        <dbReference type="Pfam" id="PF01522"/>
    </source>
</evidence>
<dbReference type="PANTHER" id="PTHR10587:SF133">
    <property type="entry name" value="CHITIN DEACETYLASE 1-RELATED"/>
    <property type="match status" value="1"/>
</dbReference>
<dbReference type="InterPro" id="IPR050248">
    <property type="entry name" value="Polysacc_deacetylase_ArnD"/>
</dbReference>
<gene>
    <name evidence="4" type="ORF">PQQ73_36950</name>
</gene>
<protein>
    <submittedName>
        <fullName evidence="4">Polysaccharide deacetylase family protein</fullName>
    </submittedName>
</protein>
<feature type="domain" description="NodB homology" evidence="3">
    <location>
        <begin position="28"/>
        <end position="125"/>
    </location>
</feature>
<keyword evidence="2" id="KW-0378">Hydrolase</keyword>
<comment type="caution">
    <text evidence="4">The sequence shown here is derived from an EMBL/GenBank/DDBJ whole genome shotgun (WGS) entry which is preliminary data.</text>
</comment>
<dbReference type="InterPro" id="IPR011330">
    <property type="entry name" value="Glyco_hydro/deAcase_b/a-brl"/>
</dbReference>
<organism evidence="4 5">
    <name type="scientific">Paraburkholderia strydomiana</name>
    <dbReference type="NCBI Taxonomy" id="1245417"/>
    <lineage>
        <taxon>Bacteria</taxon>
        <taxon>Pseudomonadati</taxon>
        <taxon>Pseudomonadota</taxon>
        <taxon>Betaproteobacteria</taxon>
        <taxon>Burkholderiales</taxon>
        <taxon>Burkholderiaceae</taxon>
        <taxon>Paraburkholderia</taxon>
    </lineage>
</organism>
<dbReference type="Proteomes" id="UP001629392">
    <property type="component" value="Unassembled WGS sequence"/>
</dbReference>
<keyword evidence="5" id="KW-1185">Reference proteome</keyword>
<keyword evidence="1" id="KW-0479">Metal-binding</keyword>
<accession>A0ABW9ESB9</accession>
<evidence type="ECO:0000256" key="1">
    <source>
        <dbReference type="ARBA" id="ARBA00022723"/>
    </source>
</evidence>
<dbReference type="PANTHER" id="PTHR10587">
    <property type="entry name" value="GLYCOSYL TRANSFERASE-RELATED"/>
    <property type="match status" value="1"/>
</dbReference>
<dbReference type="CDD" id="cd10960">
    <property type="entry name" value="CE4_NodB_like_1"/>
    <property type="match status" value="1"/>
</dbReference>
<sequence length="316" mass="35890">MEPIRLAVTVDDLFLWKQTRWAPGFSPAVVTRALIDAFRRHRINGVYAFSCTSPCVADPALFRLLDTWIEAGHFVANHTHYHASLNWVAAEQYIDDIEQTESFVGQWMSCSPAKYFRYAMDNWGDSQQKHDRVHRYLVRKGYQTVPITSWFYDTEFLAPHYRASISNDRSAIELVRKRFVQTALQQLSSHVAAARQVFARDFPHIWLIHGTPLAAECLPEILDRFAKAGVTFISLAEAMQDPANSAPAGVITPRFLNQIQKWAHIDGFSLPDCPPAVLLKLEKLYPMPGLSTREMMGSIFGSIAEEVIGNYIPKAY</sequence>
<name>A0ABW9ESB9_9BURK</name>
<evidence type="ECO:0000313" key="5">
    <source>
        <dbReference type="Proteomes" id="UP001629392"/>
    </source>
</evidence>
<dbReference type="Pfam" id="PF01522">
    <property type="entry name" value="Polysacc_deac_1"/>
    <property type="match status" value="1"/>
</dbReference>